<dbReference type="PANTHER" id="PTHR34555">
    <property type="entry name" value="INTEGRAL MEMBRANE HEMOLYSIN-III-LIKE PROTEIN"/>
    <property type="match status" value="1"/>
</dbReference>
<protein>
    <submittedName>
        <fullName evidence="2">Uncharacterized protein</fullName>
    </submittedName>
</protein>
<evidence type="ECO:0000256" key="1">
    <source>
        <dbReference type="SAM" id="MobiDB-lite"/>
    </source>
</evidence>
<dbReference type="AlphaFoldDB" id="A0AAV3QCR5"/>
<sequence>MTNSPSNLIDGVGLLPANDTQQSSAMKKTPLGVHYQNGSFLATHQEPVKIPRNKKLTPENPSNLPSRLPFCNNASNEHIVNARRRFELELGKGRGYSVEKYTDYLKPLQACQPLQKNPNKQTRLKESNNTRVPVATSSNLTPPGKLSNGGPSLPNHLGKNGDSIRAADFLKVSAEIPQNIVSKSTIEQRMSDRFIQLQQFLKQCDESRHRDYLVMLLRLSPPDLSRHAADLERRALRLKIEEGKELQRMNSLNILTKSASEYPM</sequence>
<comment type="caution">
    <text evidence="2">The sequence shown here is derived from an EMBL/GenBank/DDBJ whole genome shotgun (WGS) entry which is preliminary data.</text>
</comment>
<feature type="compositionally biased region" description="Polar residues" evidence="1">
    <location>
        <begin position="112"/>
        <end position="122"/>
    </location>
</feature>
<accession>A0AAV3QCR5</accession>
<proteinExistence type="predicted"/>
<organism evidence="2 3">
    <name type="scientific">Lithospermum erythrorhizon</name>
    <name type="common">Purple gromwell</name>
    <name type="synonym">Lithospermum officinale var. erythrorhizon</name>
    <dbReference type="NCBI Taxonomy" id="34254"/>
    <lineage>
        <taxon>Eukaryota</taxon>
        <taxon>Viridiplantae</taxon>
        <taxon>Streptophyta</taxon>
        <taxon>Embryophyta</taxon>
        <taxon>Tracheophyta</taxon>
        <taxon>Spermatophyta</taxon>
        <taxon>Magnoliopsida</taxon>
        <taxon>eudicotyledons</taxon>
        <taxon>Gunneridae</taxon>
        <taxon>Pentapetalae</taxon>
        <taxon>asterids</taxon>
        <taxon>lamiids</taxon>
        <taxon>Boraginales</taxon>
        <taxon>Boraginaceae</taxon>
        <taxon>Boraginoideae</taxon>
        <taxon>Lithospermeae</taxon>
        <taxon>Lithospermum</taxon>
    </lineage>
</organism>
<feature type="compositionally biased region" description="Polar residues" evidence="1">
    <location>
        <begin position="129"/>
        <end position="141"/>
    </location>
</feature>
<dbReference type="PANTHER" id="PTHR34555:SF7">
    <property type="entry name" value="DUF3741 DOMAIN-CONTAINING PROTEIN"/>
    <property type="match status" value="1"/>
</dbReference>
<keyword evidence="3" id="KW-1185">Reference proteome</keyword>
<dbReference type="Proteomes" id="UP001454036">
    <property type="component" value="Unassembled WGS sequence"/>
</dbReference>
<gene>
    <name evidence="2" type="ORF">LIER_17375</name>
</gene>
<dbReference type="EMBL" id="BAABME010004034">
    <property type="protein sequence ID" value="GAA0160937.1"/>
    <property type="molecule type" value="Genomic_DNA"/>
</dbReference>
<evidence type="ECO:0000313" key="3">
    <source>
        <dbReference type="Proteomes" id="UP001454036"/>
    </source>
</evidence>
<evidence type="ECO:0000313" key="2">
    <source>
        <dbReference type="EMBL" id="GAA0160937.1"/>
    </source>
</evidence>
<name>A0AAV3QCR5_LITER</name>
<feature type="region of interest" description="Disordered" evidence="1">
    <location>
        <begin position="112"/>
        <end position="152"/>
    </location>
</feature>
<reference evidence="2 3" key="1">
    <citation type="submission" date="2024-01" db="EMBL/GenBank/DDBJ databases">
        <title>The complete chloroplast genome sequence of Lithospermum erythrorhizon: insights into the phylogenetic relationship among Boraginaceae species and the maternal lineages of purple gromwells.</title>
        <authorList>
            <person name="Okada T."/>
            <person name="Watanabe K."/>
        </authorList>
    </citation>
    <scope>NUCLEOTIDE SEQUENCE [LARGE SCALE GENOMIC DNA]</scope>
</reference>